<accession>A0A9P5Z8B5</accession>
<proteinExistence type="predicted"/>
<feature type="transmembrane region" description="Helical" evidence="1">
    <location>
        <begin position="95"/>
        <end position="116"/>
    </location>
</feature>
<dbReference type="PANTHER" id="PTHR40465:SF1">
    <property type="entry name" value="DUF6534 DOMAIN-CONTAINING PROTEIN"/>
    <property type="match status" value="1"/>
</dbReference>
<evidence type="ECO:0000256" key="1">
    <source>
        <dbReference type="SAM" id="Phobius"/>
    </source>
</evidence>
<organism evidence="3 4">
    <name type="scientific">Pholiota conissans</name>
    <dbReference type="NCBI Taxonomy" id="109636"/>
    <lineage>
        <taxon>Eukaryota</taxon>
        <taxon>Fungi</taxon>
        <taxon>Dikarya</taxon>
        <taxon>Basidiomycota</taxon>
        <taxon>Agaricomycotina</taxon>
        <taxon>Agaricomycetes</taxon>
        <taxon>Agaricomycetidae</taxon>
        <taxon>Agaricales</taxon>
        <taxon>Agaricineae</taxon>
        <taxon>Strophariaceae</taxon>
        <taxon>Pholiota</taxon>
    </lineage>
</organism>
<reference evidence="3" key="1">
    <citation type="submission" date="2020-11" db="EMBL/GenBank/DDBJ databases">
        <authorList>
            <consortium name="DOE Joint Genome Institute"/>
            <person name="Ahrendt S."/>
            <person name="Riley R."/>
            <person name="Andreopoulos W."/>
            <person name="Labutti K."/>
            <person name="Pangilinan J."/>
            <person name="Ruiz-Duenas F.J."/>
            <person name="Barrasa J.M."/>
            <person name="Sanchez-Garcia M."/>
            <person name="Camarero S."/>
            <person name="Miyauchi S."/>
            <person name="Serrano A."/>
            <person name="Linde D."/>
            <person name="Babiker R."/>
            <person name="Drula E."/>
            <person name="Ayuso-Fernandez I."/>
            <person name="Pacheco R."/>
            <person name="Padilla G."/>
            <person name="Ferreira P."/>
            <person name="Barriuso J."/>
            <person name="Kellner H."/>
            <person name="Castanera R."/>
            <person name="Alfaro M."/>
            <person name="Ramirez L."/>
            <person name="Pisabarro A.G."/>
            <person name="Kuo A."/>
            <person name="Tritt A."/>
            <person name="Lipzen A."/>
            <person name="He G."/>
            <person name="Yan M."/>
            <person name="Ng V."/>
            <person name="Cullen D."/>
            <person name="Martin F."/>
            <person name="Rosso M.-N."/>
            <person name="Henrissat B."/>
            <person name="Hibbett D."/>
            <person name="Martinez A.T."/>
            <person name="Grigoriev I.V."/>
        </authorList>
    </citation>
    <scope>NUCLEOTIDE SEQUENCE</scope>
    <source>
        <strain evidence="3">CIRM-BRFM 674</strain>
    </source>
</reference>
<dbReference type="PANTHER" id="PTHR40465">
    <property type="entry name" value="CHROMOSOME 1, WHOLE GENOME SHOTGUN SEQUENCE"/>
    <property type="match status" value="1"/>
</dbReference>
<feature type="transmembrane region" description="Helical" evidence="1">
    <location>
        <begin position="172"/>
        <end position="192"/>
    </location>
</feature>
<feature type="domain" description="DUF6534" evidence="2">
    <location>
        <begin position="178"/>
        <end position="220"/>
    </location>
</feature>
<evidence type="ECO:0000313" key="4">
    <source>
        <dbReference type="Proteomes" id="UP000807469"/>
    </source>
</evidence>
<feature type="transmembrane region" description="Helical" evidence="1">
    <location>
        <begin position="128"/>
        <end position="152"/>
    </location>
</feature>
<name>A0A9P5Z8B5_9AGAR</name>
<comment type="caution">
    <text evidence="3">The sequence shown here is derived from an EMBL/GenBank/DDBJ whole genome shotgun (WGS) entry which is preliminary data.</text>
</comment>
<feature type="transmembrane region" description="Helical" evidence="1">
    <location>
        <begin position="57"/>
        <end position="75"/>
    </location>
</feature>
<sequence>MASGQDEFQQALLALSLPLLSSLQISALITWGLQGVIFVQAYNYYLSFPKDPWHMKVLVYLSTALEILQTLLVTRDTYQVFAKGFGNIADLDDLHFLWFTLPILGGIVGFLCHLTFAYRISLLSESKITGGIISSIAVCACVSALVFGGKLFGAGLLSKTVTTSHIYLTCGIWNGAGAICDMAIAGYMTYYLSRNNTGFRNTDVLIARIIRLTIETGVVTGK</sequence>
<protein>
    <recommendedName>
        <fullName evidence="2">DUF6534 domain-containing protein</fullName>
    </recommendedName>
</protein>
<gene>
    <name evidence="3" type="ORF">BDN70DRAFT_400351</name>
</gene>
<dbReference type="Proteomes" id="UP000807469">
    <property type="component" value="Unassembled WGS sequence"/>
</dbReference>
<dbReference type="AlphaFoldDB" id="A0A9P5Z8B5"/>
<evidence type="ECO:0000259" key="2">
    <source>
        <dbReference type="Pfam" id="PF20152"/>
    </source>
</evidence>
<keyword evidence="1" id="KW-1133">Transmembrane helix</keyword>
<dbReference type="InterPro" id="IPR045339">
    <property type="entry name" value="DUF6534"/>
</dbReference>
<dbReference type="EMBL" id="MU155162">
    <property type="protein sequence ID" value="KAF9482681.1"/>
    <property type="molecule type" value="Genomic_DNA"/>
</dbReference>
<keyword evidence="1" id="KW-0472">Membrane</keyword>
<keyword evidence="1" id="KW-0812">Transmembrane</keyword>
<keyword evidence="4" id="KW-1185">Reference proteome</keyword>
<evidence type="ECO:0000313" key="3">
    <source>
        <dbReference type="EMBL" id="KAF9482681.1"/>
    </source>
</evidence>
<dbReference type="Pfam" id="PF20152">
    <property type="entry name" value="DUF6534"/>
    <property type="match status" value="1"/>
</dbReference>
<feature type="transmembrane region" description="Helical" evidence="1">
    <location>
        <begin position="25"/>
        <end position="45"/>
    </location>
</feature>
<dbReference type="OrthoDB" id="2536347at2759"/>